<dbReference type="HOGENOM" id="CLU_3180797_0_0_0"/>
<gene>
    <name evidence="1" type="ORF">DSM3645_05420</name>
</gene>
<comment type="caution">
    <text evidence="1">The sequence shown here is derived from an EMBL/GenBank/DDBJ whole genome shotgun (WGS) entry which is preliminary data.</text>
</comment>
<name>A3ZTX8_9BACT</name>
<proteinExistence type="predicted"/>
<organism evidence="1 2">
    <name type="scientific">Blastopirellula marina DSM 3645</name>
    <dbReference type="NCBI Taxonomy" id="314230"/>
    <lineage>
        <taxon>Bacteria</taxon>
        <taxon>Pseudomonadati</taxon>
        <taxon>Planctomycetota</taxon>
        <taxon>Planctomycetia</taxon>
        <taxon>Pirellulales</taxon>
        <taxon>Pirellulaceae</taxon>
        <taxon>Blastopirellula</taxon>
    </lineage>
</organism>
<dbReference type="Proteomes" id="UP000004358">
    <property type="component" value="Unassembled WGS sequence"/>
</dbReference>
<accession>A3ZTX8</accession>
<evidence type="ECO:0000313" key="2">
    <source>
        <dbReference type="Proteomes" id="UP000004358"/>
    </source>
</evidence>
<dbReference type="AlphaFoldDB" id="A3ZTX8"/>
<reference evidence="1 2" key="1">
    <citation type="submission" date="2006-02" db="EMBL/GenBank/DDBJ databases">
        <authorList>
            <person name="Amann R."/>
            <person name="Ferriera S."/>
            <person name="Johnson J."/>
            <person name="Kravitz S."/>
            <person name="Halpern A."/>
            <person name="Remington K."/>
            <person name="Beeson K."/>
            <person name="Tran B."/>
            <person name="Rogers Y.-H."/>
            <person name="Friedman R."/>
            <person name="Venter J.C."/>
        </authorList>
    </citation>
    <scope>NUCLEOTIDE SEQUENCE [LARGE SCALE GENOMIC DNA]</scope>
    <source>
        <strain evidence="1 2">DSM 3645</strain>
    </source>
</reference>
<dbReference type="EMBL" id="AANZ01000011">
    <property type="protein sequence ID" value="EAQ80036.1"/>
    <property type="molecule type" value="Genomic_DNA"/>
</dbReference>
<protein>
    <submittedName>
        <fullName evidence="1">Uncharacterized protein</fullName>
    </submittedName>
</protein>
<evidence type="ECO:0000313" key="1">
    <source>
        <dbReference type="EMBL" id="EAQ80036.1"/>
    </source>
</evidence>
<sequence>MKTRRESYPHPFGKSDPGVASCGILGEWRQESSADFRAKLGIFARK</sequence>